<organism evidence="2 3">
    <name type="scientific">Mesorhizobium captivum</name>
    <dbReference type="NCBI Taxonomy" id="3072319"/>
    <lineage>
        <taxon>Bacteria</taxon>
        <taxon>Pseudomonadati</taxon>
        <taxon>Pseudomonadota</taxon>
        <taxon>Alphaproteobacteria</taxon>
        <taxon>Hyphomicrobiales</taxon>
        <taxon>Phyllobacteriaceae</taxon>
        <taxon>Mesorhizobium</taxon>
    </lineage>
</organism>
<evidence type="ECO:0000313" key="2">
    <source>
        <dbReference type="EMBL" id="MDX8494635.1"/>
    </source>
</evidence>
<reference evidence="2 3" key="1">
    <citation type="submission" date="2023-08" db="EMBL/GenBank/DDBJ databases">
        <title>Implementing the SeqCode for naming new Mesorhizobium species isolated from Vachellia karroo root nodules.</title>
        <authorList>
            <person name="Van Lill M."/>
        </authorList>
    </citation>
    <scope>NUCLEOTIDE SEQUENCE [LARGE SCALE GENOMIC DNA]</scope>
    <source>
        <strain evidence="2 3">VK22B</strain>
    </source>
</reference>
<protein>
    <submittedName>
        <fullName evidence="2">Uncharacterized protein</fullName>
    </submittedName>
</protein>
<evidence type="ECO:0000313" key="3">
    <source>
        <dbReference type="Proteomes" id="UP001271249"/>
    </source>
</evidence>
<dbReference type="Proteomes" id="UP001271249">
    <property type="component" value="Unassembled WGS sequence"/>
</dbReference>
<gene>
    <name evidence="2" type="ORF">RFN29_23980</name>
</gene>
<accession>A0ABU4Z5S7</accession>
<evidence type="ECO:0000256" key="1">
    <source>
        <dbReference type="SAM" id="MobiDB-lite"/>
    </source>
</evidence>
<dbReference type="EMBL" id="JAVIJC010000028">
    <property type="protein sequence ID" value="MDX8494635.1"/>
    <property type="molecule type" value="Genomic_DNA"/>
</dbReference>
<name>A0ABU4Z5S7_9HYPH</name>
<feature type="compositionally biased region" description="Basic and acidic residues" evidence="1">
    <location>
        <begin position="206"/>
        <end position="217"/>
    </location>
</feature>
<proteinExistence type="predicted"/>
<dbReference type="RefSeq" id="WP_320228455.1">
    <property type="nucleotide sequence ID" value="NZ_JAVIJC010000028.1"/>
</dbReference>
<feature type="region of interest" description="Disordered" evidence="1">
    <location>
        <begin position="200"/>
        <end position="221"/>
    </location>
</feature>
<sequence length="463" mass="51489">MDWMALSTAAAEYFAEKELVRGLGPDDILHLSAENRHLYLGPIDWTWGYQDPDIAKKLESVKSLYESQCNQVEILINEAGALIERALGDVIRYDDLNVERFKVMTEFIEYTKVISVQAKEKADKIFWDGLAREADFSSQARGHANDGSSSVTTYYNNSANSYAQAREYAGRKSDFVSQTNAEGAHSSMLASQQQYAAQVAANNADKSSHASRRDYESAARNYQVQRQDITKDVVGLKLVEMLSPGGALNYNERMAEIGERALNDFLETFARLRAIALGLRDFFSIMEPSEAELDEDLKSARTRVEGAVKWLRKAANAIARVRMDEQECVVRLTILPQKKSLFEELLAGRNVAFTADLVASMDNPHLRGVSATAESLAGDSWIDLEVATPEQKLSYANITLSSVKTRLGRVSSSSSLNVRDITGIRPIVNRSPVGNWTILATRGDRGKAISRLHVDFHLAFRSS</sequence>
<comment type="caution">
    <text evidence="2">The sequence shown here is derived from an EMBL/GenBank/DDBJ whole genome shotgun (WGS) entry which is preliminary data.</text>
</comment>
<keyword evidence="3" id="KW-1185">Reference proteome</keyword>